<reference evidence="4" key="1">
    <citation type="submission" date="2016-04" db="EMBL/GenBank/DDBJ databases">
        <authorList>
            <person name="Jeon C.O."/>
            <person name="Cho G.Y."/>
            <person name="Jeong H.I."/>
            <person name="Kim K.H."/>
        </authorList>
    </citation>
    <scope>NUCLEOTIDE SEQUENCE [LARGE SCALE GENOMIC DNA]</scope>
    <source>
        <strain evidence="4">LMG 1590</strain>
    </source>
</reference>
<dbReference type="AlphaFoldDB" id="A0A1D8QUM1"/>
<evidence type="ECO:0000313" key="3">
    <source>
        <dbReference type="EMBL" id="AOW46071.1"/>
    </source>
</evidence>
<evidence type="ECO:0000256" key="1">
    <source>
        <dbReference type="ARBA" id="ARBA00006738"/>
    </source>
</evidence>
<keyword evidence="4" id="KW-1185">Reference proteome</keyword>
<dbReference type="InterPro" id="IPR011335">
    <property type="entry name" value="Restrct_endonuc-II-like"/>
</dbReference>
<accession>A0A1D8QUM1</accession>
<dbReference type="SUPFAM" id="SSF52980">
    <property type="entry name" value="Restriction endonuclease-like"/>
    <property type="match status" value="1"/>
</dbReference>
<organism evidence="3 4">
    <name type="scientific">Acetobacter ascendens</name>
    <dbReference type="NCBI Taxonomy" id="481146"/>
    <lineage>
        <taxon>Bacteria</taxon>
        <taxon>Pseudomonadati</taxon>
        <taxon>Pseudomonadota</taxon>
        <taxon>Alphaproteobacteria</taxon>
        <taxon>Acetobacterales</taxon>
        <taxon>Acetobacteraceae</taxon>
        <taxon>Acetobacter</taxon>
    </lineage>
</organism>
<dbReference type="EMBL" id="CP015164">
    <property type="protein sequence ID" value="AOW46071.1"/>
    <property type="molecule type" value="Genomic_DNA"/>
</dbReference>
<sequence>MDKSGNMIDKMLTQNGLVYKIPNKVAAKQGPAFLQKQRSGSVAYTQGVAAEQQACHWLEQDGWTVLLRRARTHRGEIDIVASKAAVLCFVEVKKRRSIEEALVSLQPAQQRRLFRAAECLLQKHPYWQYEEMRFDLFVFDNAGKMERLEDILRQM</sequence>
<dbReference type="InterPro" id="IPR003509">
    <property type="entry name" value="UPF0102_YraN-like"/>
</dbReference>
<evidence type="ECO:0000256" key="2">
    <source>
        <dbReference type="HAMAP-Rule" id="MF_00048"/>
    </source>
</evidence>
<dbReference type="GO" id="GO:0003676">
    <property type="term" value="F:nucleic acid binding"/>
    <property type="evidence" value="ECO:0007669"/>
    <property type="project" value="InterPro"/>
</dbReference>
<proteinExistence type="inferred from homology"/>
<name>A0A1D8QUM1_9PROT</name>
<dbReference type="InterPro" id="IPR011856">
    <property type="entry name" value="tRNA_endonuc-like_dom_sf"/>
</dbReference>
<dbReference type="PANTHER" id="PTHR34039:SF1">
    <property type="entry name" value="UPF0102 PROTEIN YRAN"/>
    <property type="match status" value="1"/>
</dbReference>
<dbReference type="PANTHER" id="PTHR34039">
    <property type="entry name" value="UPF0102 PROTEIN YRAN"/>
    <property type="match status" value="1"/>
</dbReference>
<dbReference type="Proteomes" id="UP000175973">
    <property type="component" value="Chromosome"/>
</dbReference>
<comment type="similarity">
    <text evidence="1 2">Belongs to the UPF0102 family.</text>
</comment>
<dbReference type="KEGG" id="aasc:A4S02_03960"/>
<dbReference type="Gene3D" id="3.40.1350.10">
    <property type="match status" value="1"/>
</dbReference>
<gene>
    <name evidence="3" type="ORF">A4S02_03960</name>
</gene>
<dbReference type="HAMAP" id="MF_00048">
    <property type="entry name" value="UPF0102"/>
    <property type="match status" value="1"/>
</dbReference>
<dbReference type="Pfam" id="PF02021">
    <property type="entry name" value="UPF0102"/>
    <property type="match status" value="1"/>
</dbReference>
<evidence type="ECO:0000313" key="4">
    <source>
        <dbReference type="Proteomes" id="UP000175973"/>
    </source>
</evidence>
<protein>
    <recommendedName>
        <fullName evidence="2">UPF0102 protein A4S02_03960</fullName>
    </recommendedName>
</protein>